<evidence type="ECO:0000313" key="5">
    <source>
        <dbReference type="Proteomes" id="UP000283429"/>
    </source>
</evidence>
<evidence type="ECO:0000313" key="1">
    <source>
        <dbReference type="EMBL" id="RGM44153.1"/>
    </source>
</evidence>
<evidence type="ECO:0000313" key="2">
    <source>
        <dbReference type="EMBL" id="RGW50760.1"/>
    </source>
</evidence>
<organism evidence="1 4">
    <name type="scientific">Phocaeicola vulgatus</name>
    <name type="common">Bacteroides vulgatus</name>
    <dbReference type="NCBI Taxonomy" id="821"/>
    <lineage>
        <taxon>Bacteria</taxon>
        <taxon>Pseudomonadati</taxon>
        <taxon>Bacteroidota</taxon>
        <taxon>Bacteroidia</taxon>
        <taxon>Bacteroidales</taxon>
        <taxon>Bacteroidaceae</taxon>
        <taxon>Phocaeicola</taxon>
    </lineage>
</organism>
<dbReference type="RefSeq" id="WP_032855963.1">
    <property type="nucleotide sequence ID" value="NZ_DAWDIY010000008.1"/>
</dbReference>
<protein>
    <submittedName>
        <fullName evidence="1">Uncharacterized protein</fullName>
    </submittedName>
</protein>
<comment type="caution">
    <text evidence="1">The sequence shown here is derived from an EMBL/GenBank/DDBJ whole genome shotgun (WGS) entry which is preliminary data.</text>
</comment>
<evidence type="ECO:0000313" key="3">
    <source>
        <dbReference type="EMBL" id="RHD83844.1"/>
    </source>
</evidence>
<dbReference type="AlphaFoldDB" id="A0A3E4WPH7"/>
<accession>A0A3E4WPH7</accession>
<evidence type="ECO:0000313" key="4">
    <source>
        <dbReference type="Proteomes" id="UP000261003"/>
    </source>
</evidence>
<evidence type="ECO:0000313" key="6">
    <source>
        <dbReference type="Proteomes" id="UP000285469"/>
    </source>
</evidence>
<sequence>MEYAIGEEFYSEENDSWYRVVRGRHNSCKGCIFAEWDDNNECECYKPSDAGECLAEYRDDGEEAIFKEA</sequence>
<dbReference type="Proteomes" id="UP000285469">
    <property type="component" value="Unassembled WGS sequence"/>
</dbReference>
<name>A0A3E4WPH7_PHOVU</name>
<reference evidence="4 5" key="1">
    <citation type="submission" date="2018-08" db="EMBL/GenBank/DDBJ databases">
        <title>A genome reference for cultivated species of the human gut microbiota.</title>
        <authorList>
            <person name="Zou Y."/>
            <person name="Xue W."/>
            <person name="Luo G."/>
        </authorList>
    </citation>
    <scope>NUCLEOTIDE SEQUENCE [LARGE SCALE GENOMIC DNA]</scope>
    <source>
        <strain evidence="2 6">AF12-25</strain>
        <strain evidence="3 5">AM30-40</strain>
        <strain evidence="1 4">OM08-13BH</strain>
    </source>
</reference>
<dbReference type="EMBL" id="QSAI01000001">
    <property type="protein sequence ID" value="RGW50760.1"/>
    <property type="molecule type" value="Genomic_DNA"/>
</dbReference>
<dbReference type="Proteomes" id="UP000261003">
    <property type="component" value="Unassembled WGS sequence"/>
</dbReference>
<proteinExistence type="predicted"/>
<dbReference type="EMBL" id="QSJM01000008">
    <property type="protein sequence ID" value="RHD83844.1"/>
    <property type="molecule type" value="Genomic_DNA"/>
</dbReference>
<dbReference type="Proteomes" id="UP000283429">
    <property type="component" value="Unassembled WGS sequence"/>
</dbReference>
<gene>
    <name evidence="3" type="ORF">DW783_04300</name>
    <name evidence="2" type="ORF">DWV70_00745</name>
    <name evidence="1" type="ORF">DXC16_10020</name>
</gene>
<dbReference type="EMBL" id="QSTG01000014">
    <property type="protein sequence ID" value="RGM44153.1"/>
    <property type="molecule type" value="Genomic_DNA"/>
</dbReference>